<dbReference type="RefSeq" id="WP_382235687.1">
    <property type="nucleotide sequence ID" value="NZ_JBHTCC010000003.1"/>
</dbReference>
<protein>
    <submittedName>
        <fullName evidence="2">Uncharacterized protein</fullName>
    </submittedName>
</protein>
<sequence length="147" mass="16712">MIHKKITYVFALLSVALMLSGCEKARVDAQMEELCKQDGGMKIYEKVVLPREQFTQYGDVRFFETSNTGGGYRFIKKFEQLKLKKPTLDKTTYTVIREIDNKVLGTYVVYLRIGGDIIPRLGPDSGKSCPSNANSVNFLRTIFVQKN</sequence>
<dbReference type="PROSITE" id="PS51257">
    <property type="entry name" value="PROKAR_LIPOPROTEIN"/>
    <property type="match status" value="1"/>
</dbReference>
<evidence type="ECO:0000313" key="2">
    <source>
        <dbReference type="EMBL" id="MFC7299565.1"/>
    </source>
</evidence>
<organism evidence="2 3">
    <name type="scientific">Herminiimonas aquatilis</name>
    <dbReference type="NCBI Taxonomy" id="345342"/>
    <lineage>
        <taxon>Bacteria</taxon>
        <taxon>Pseudomonadati</taxon>
        <taxon>Pseudomonadota</taxon>
        <taxon>Betaproteobacteria</taxon>
        <taxon>Burkholderiales</taxon>
        <taxon>Oxalobacteraceae</taxon>
        <taxon>Herminiimonas</taxon>
    </lineage>
</organism>
<proteinExistence type="predicted"/>
<evidence type="ECO:0000256" key="1">
    <source>
        <dbReference type="SAM" id="SignalP"/>
    </source>
</evidence>
<accession>A0ABW2J9F9</accession>
<keyword evidence="1" id="KW-0732">Signal</keyword>
<dbReference type="EMBL" id="JBHTCC010000003">
    <property type="protein sequence ID" value="MFC7299565.1"/>
    <property type="molecule type" value="Genomic_DNA"/>
</dbReference>
<feature type="signal peptide" evidence="1">
    <location>
        <begin position="1"/>
        <end position="25"/>
    </location>
</feature>
<gene>
    <name evidence="2" type="ORF">ACFQO0_14065</name>
</gene>
<name>A0ABW2J9F9_9BURK</name>
<reference evidence="3" key="1">
    <citation type="journal article" date="2019" name="Int. J. Syst. Evol. Microbiol.">
        <title>The Global Catalogue of Microorganisms (GCM) 10K type strain sequencing project: providing services to taxonomists for standard genome sequencing and annotation.</title>
        <authorList>
            <consortium name="The Broad Institute Genomics Platform"/>
            <consortium name="The Broad Institute Genome Sequencing Center for Infectious Disease"/>
            <person name="Wu L."/>
            <person name="Ma J."/>
        </authorList>
    </citation>
    <scope>NUCLEOTIDE SEQUENCE [LARGE SCALE GENOMIC DNA]</scope>
    <source>
        <strain evidence="3">CCUG 36956</strain>
    </source>
</reference>
<feature type="chain" id="PRO_5046289752" evidence="1">
    <location>
        <begin position="26"/>
        <end position="147"/>
    </location>
</feature>
<dbReference type="Proteomes" id="UP001596379">
    <property type="component" value="Unassembled WGS sequence"/>
</dbReference>
<evidence type="ECO:0000313" key="3">
    <source>
        <dbReference type="Proteomes" id="UP001596379"/>
    </source>
</evidence>
<keyword evidence="3" id="KW-1185">Reference proteome</keyword>
<comment type="caution">
    <text evidence="2">The sequence shown here is derived from an EMBL/GenBank/DDBJ whole genome shotgun (WGS) entry which is preliminary data.</text>
</comment>